<sequence length="1412" mass="149970">MTASADRGLQAERVAEVIADPAGGGARRRGSGYLVSPGKVLTAAHVVEGAEAVRVRFEADRPGERTVEAAVEWRHAGIDVAVLAPAEEHPGDVDVPSVPFGRVGEQDAVLRCTALGFPRFKLRRDEDGSRFRDAEHVDATCAVLSNRREGTLDLKITSPPGDDPDPERDAWEGMSGAAVFSNGRLVGVVTRHHRSDGTGRIAASRVDRWAEVLDVTELADLEHLLGRGLKPTALPDAVPATGLDLIQEAYQAQLTDIAPGKLHDRSSEFTDLVAFCGGPDQYLWLQGPPWAGKTALAASFALRPPRGVVPVWFFITARYASQSDTNAYTGAVIDQLAAIAGREPTGNSSPTARDGERRLLLREAAERVALDGGTLLLVVDGLDEDQSRVVAGGNSASIASLLPAKLPPNVCVLVTSRPSPGLPPDVGGAHPLRHCRVVELSPTAAARHTEFEARFDLEQALSGDRLQRDLVGLLTAARGTLTVEDLWELTGEPPYELNRRLGSAFGRILRLRGGGFESSSSDGDMAFYMSSRGYLFAHETLLAAAQDALGPEVDVYVDRLHAWAESYANRGWPENTPPYLLQPYGRLVTLLRDVRRATALATDPRRRDLLRAMTGSDAACLAEIAAARQVVHSAAPDDLSALAALAAAADFVAWRNESLHPDIPAAHARLGRTRQAIGLARSVFRPVDRARALTGVANVLAETGDRRAVGLAEEALRLIEATVVAEMRPFYGESHAFAAHGTLAAALAATGRQSEAQLQLNELRLTDGTLAGLNEHGLLRDELGMRALVEAYVRNAMLQQKLHRNPSLAADLLKRAEESVRQVEFLPAQLRLLAIIAEAGAAGIDPDRAARLYDLMVTLAHRHADAPENVPAVAMNILRDVRPQEAERLAPLALAHANRLQRDPETMAHSREGYGAVCALVATDRIGEAQQLVDTLRMTSVPSAIYQMEWALAWQTIAERYAREGRAAEAWGALEASYARGFSGPDRAVARVAGLLAEAGAAGDLENVLLTGSASGPWAADSRPPDAAEALTALAVHFAGDDPHRSLRLLHQAERGHHSTGAAVVHVDQHERLTALAGALATAGSADAAERLLGTIHEHDAQVLGCAVVALATAPKDPQRALRLAEQVIGAASLDDFLGGPESVALAARALARAGAPDRAVEVVEQLSAAWGEYSGHRLQVAAAPVLWPHDPDLAGRWVDAELSELRADAVSGFAGLLAAVGPHDGERSARITELLYAAYTDHSVNRTEDQAVLVCLLIATGDMAAARHFLDRRPLWQVEGGVPRSGTAAAVAYAALGDLEAAKDLAQRMATEGGRSEALAHLAAYVACATDVPMLAGPLAAPWADLATVQSLAALLHPPASGPDLPRARALLADALTPDGWHEAVPVLAAIDPDAVLRVRDVVLAHLGLGD</sequence>
<dbReference type="SUPFAM" id="SSF50494">
    <property type="entry name" value="Trypsin-like serine proteases"/>
    <property type="match status" value="1"/>
</dbReference>
<evidence type="ECO:0000313" key="3">
    <source>
        <dbReference type="Proteomes" id="UP001602058"/>
    </source>
</evidence>
<dbReference type="RefSeq" id="WP_387886136.1">
    <property type="nucleotide sequence ID" value="NZ_JBIAWJ010000005.1"/>
</dbReference>
<dbReference type="Pfam" id="PF13365">
    <property type="entry name" value="Trypsin_2"/>
    <property type="match status" value="1"/>
</dbReference>
<feature type="domain" description="NACHT" evidence="1">
    <location>
        <begin position="281"/>
        <end position="419"/>
    </location>
</feature>
<dbReference type="Gene3D" id="2.40.10.120">
    <property type="match status" value="1"/>
</dbReference>
<organism evidence="2 3">
    <name type="scientific">Streptomyces bluensis</name>
    <dbReference type="NCBI Taxonomy" id="33897"/>
    <lineage>
        <taxon>Bacteria</taxon>
        <taxon>Bacillati</taxon>
        <taxon>Actinomycetota</taxon>
        <taxon>Actinomycetes</taxon>
        <taxon>Kitasatosporales</taxon>
        <taxon>Streptomycetaceae</taxon>
        <taxon>Streptomyces</taxon>
    </lineage>
</organism>
<dbReference type="InterPro" id="IPR027417">
    <property type="entry name" value="P-loop_NTPase"/>
</dbReference>
<keyword evidence="3" id="KW-1185">Reference proteome</keyword>
<accession>A0ABW6UG90</accession>
<dbReference type="Proteomes" id="UP001602058">
    <property type="component" value="Unassembled WGS sequence"/>
</dbReference>
<reference evidence="2 3" key="1">
    <citation type="submission" date="2024-10" db="EMBL/GenBank/DDBJ databases">
        <title>The Natural Products Discovery Center: Release of the First 8490 Sequenced Strains for Exploring Actinobacteria Biosynthetic Diversity.</title>
        <authorList>
            <person name="Kalkreuter E."/>
            <person name="Kautsar S.A."/>
            <person name="Yang D."/>
            <person name="Bader C.D."/>
            <person name="Teijaro C.N."/>
            <person name="Fluegel L."/>
            <person name="Davis C.M."/>
            <person name="Simpson J.R."/>
            <person name="Lauterbach L."/>
            <person name="Steele A.D."/>
            <person name="Gui C."/>
            <person name="Meng S."/>
            <person name="Li G."/>
            <person name="Viehrig K."/>
            <person name="Ye F."/>
            <person name="Su P."/>
            <person name="Kiefer A.F."/>
            <person name="Nichols A."/>
            <person name="Cepeda A.J."/>
            <person name="Yan W."/>
            <person name="Fan B."/>
            <person name="Jiang Y."/>
            <person name="Adhikari A."/>
            <person name="Zheng C.-J."/>
            <person name="Schuster L."/>
            <person name="Cowan T.M."/>
            <person name="Smanski M.J."/>
            <person name="Chevrette M.G."/>
            <person name="De Carvalho L.P.S."/>
            <person name="Shen B."/>
        </authorList>
    </citation>
    <scope>NUCLEOTIDE SEQUENCE [LARGE SCALE GENOMIC DNA]</scope>
    <source>
        <strain evidence="2 3">NPDC001390</strain>
    </source>
</reference>
<proteinExistence type="predicted"/>
<evidence type="ECO:0000259" key="1">
    <source>
        <dbReference type="PROSITE" id="PS50837"/>
    </source>
</evidence>
<evidence type="ECO:0000313" key="2">
    <source>
        <dbReference type="EMBL" id="MFF4522354.1"/>
    </source>
</evidence>
<dbReference type="InterPro" id="IPR009003">
    <property type="entry name" value="Peptidase_S1_PA"/>
</dbReference>
<dbReference type="EMBL" id="JBIAWJ010000005">
    <property type="protein sequence ID" value="MFF4522354.1"/>
    <property type="molecule type" value="Genomic_DNA"/>
</dbReference>
<dbReference type="Gene3D" id="3.40.50.300">
    <property type="entry name" value="P-loop containing nucleotide triphosphate hydrolases"/>
    <property type="match status" value="1"/>
</dbReference>
<name>A0ABW6UG90_9ACTN</name>
<protein>
    <submittedName>
        <fullName evidence="2">Trypsin-like peptidase domain-containing protein</fullName>
    </submittedName>
</protein>
<dbReference type="InterPro" id="IPR007111">
    <property type="entry name" value="NACHT_NTPase"/>
</dbReference>
<dbReference type="Pfam" id="PF05729">
    <property type="entry name" value="NACHT"/>
    <property type="match status" value="1"/>
</dbReference>
<comment type="caution">
    <text evidence="2">The sequence shown here is derived from an EMBL/GenBank/DDBJ whole genome shotgun (WGS) entry which is preliminary data.</text>
</comment>
<gene>
    <name evidence="2" type="ORF">ACFY1D_13045</name>
</gene>
<dbReference type="PROSITE" id="PS50837">
    <property type="entry name" value="NACHT"/>
    <property type="match status" value="1"/>
</dbReference>